<dbReference type="Pfam" id="PF00563">
    <property type="entry name" value="EAL"/>
    <property type="match status" value="1"/>
</dbReference>
<dbReference type="SMART" id="SM00448">
    <property type="entry name" value="REC"/>
    <property type="match status" value="1"/>
</dbReference>
<feature type="modified residue" description="4-aspartylphosphate" evidence="2">
    <location>
        <position position="53"/>
    </location>
</feature>
<dbReference type="InterPro" id="IPR035919">
    <property type="entry name" value="EAL_sf"/>
</dbReference>
<dbReference type="SUPFAM" id="SSF52172">
    <property type="entry name" value="CheY-like"/>
    <property type="match status" value="1"/>
</dbReference>
<dbReference type="InterPro" id="IPR001789">
    <property type="entry name" value="Sig_transdc_resp-reg_receiver"/>
</dbReference>
<dbReference type="FunFam" id="3.30.70.270:FF:000001">
    <property type="entry name" value="Diguanylate cyclase domain protein"/>
    <property type="match status" value="1"/>
</dbReference>
<dbReference type="SMART" id="SM00052">
    <property type="entry name" value="EAL"/>
    <property type="match status" value="1"/>
</dbReference>
<dbReference type="Gene3D" id="3.40.50.2300">
    <property type="match status" value="1"/>
</dbReference>
<evidence type="ECO:0000256" key="2">
    <source>
        <dbReference type="PROSITE-ProRule" id="PRU00169"/>
    </source>
</evidence>
<dbReference type="CDD" id="cd01948">
    <property type="entry name" value="EAL"/>
    <property type="match status" value="1"/>
</dbReference>
<dbReference type="SUPFAM" id="SSF55073">
    <property type="entry name" value="Nucleotide cyclase"/>
    <property type="match status" value="1"/>
</dbReference>
<evidence type="ECO:0000259" key="4">
    <source>
        <dbReference type="PROSITE" id="PS50883"/>
    </source>
</evidence>
<dbReference type="SMART" id="SM00267">
    <property type="entry name" value="GGDEF"/>
    <property type="match status" value="1"/>
</dbReference>
<reference evidence="6 7" key="1">
    <citation type="submission" date="2018-06" db="EMBL/GenBank/DDBJ databases">
        <authorList>
            <consortium name="Pathogen Informatics"/>
            <person name="Doyle S."/>
        </authorList>
    </citation>
    <scope>NUCLEOTIDE SEQUENCE [LARGE SCALE GENOMIC DNA]</scope>
    <source>
        <strain evidence="6 7">NCTC10736</strain>
    </source>
</reference>
<evidence type="ECO:0000259" key="5">
    <source>
        <dbReference type="PROSITE" id="PS50887"/>
    </source>
</evidence>
<dbReference type="InterPro" id="IPR052155">
    <property type="entry name" value="Biofilm_reg_signaling"/>
</dbReference>
<dbReference type="EMBL" id="UGYV01000001">
    <property type="protein sequence ID" value="SUI82798.1"/>
    <property type="molecule type" value="Genomic_DNA"/>
</dbReference>
<dbReference type="Gene3D" id="3.20.20.450">
    <property type="entry name" value="EAL domain"/>
    <property type="match status" value="1"/>
</dbReference>
<evidence type="ECO:0000259" key="3">
    <source>
        <dbReference type="PROSITE" id="PS50110"/>
    </source>
</evidence>
<dbReference type="AlphaFoldDB" id="A0A380AKL7"/>
<dbReference type="PANTHER" id="PTHR44757:SF2">
    <property type="entry name" value="BIOFILM ARCHITECTURE MAINTENANCE PROTEIN MBAA"/>
    <property type="match status" value="1"/>
</dbReference>
<dbReference type="CDD" id="cd01949">
    <property type="entry name" value="GGDEF"/>
    <property type="match status" value="1"/>
</dbReference>
<sequence length="577" mass="65158">MDLLLIDDDEVDRTAIIRALRQSKLTFNVVEANCAFDGLNLALERHFDGILLDYLLPDANGLEVLIKLNAMTQDQTVVVMLSRYEDEKLAQRCIELGAQDFLLKDEVNSRILTRAIRYAKQRSSMALALRNSHQKLKELAEHDSLTKLVNRYGFELCLNRAIARVKHSNDFLAVILLDLDDFKAINDTLGHQVGDTLLVQVASRLNDLLRDGDVLARLGGDEFVVLVTDDEHQYFPMIVANRLLKAFEEIFCLGDNDVFIGASIGVAFYNEAASNSEELMKSADIAMYRAKKMGRNQIQFYSEALDKEVRYRNHIESSLRMALKRNEFKVFYQVQVNAKTHQLVGMEALIRWQHPTDGIIGPDQFLPIAVEIGLMAEIEDWVLEQACAQAQRWLTQLLPTGLTFTIAVNLSASQIDNGRLFDKIVHALQLTGLPPSALELEITENCLIEDPHEHAKELDKIAQLGVRFALDDFGTGFSSLEHIKLFPISVLKIDKSFIASYDKDEKDTRLLTALFNFAHGFNVISVAEGVETMQQAEFCTSRHCTVLQGYLFSPPLDAMTFEAKYILPLLTPTQVRM</sequence>
<dbReference type="PANTHER" id="PTHR44757">
    <property type="entry name" value="DIGUANYLATE CYCLASE DGCP"/>
    <property type="match status" value="1"/>
</dbReference>
<dbReference type="GO" id="GO:0000160">
    <property type="term" value="P:phosphorelay signal transduction system"/>
    <property type="evidence" value="ECO:0007669"/>
    <property type="project" value="InterPro"/>
</dbReference>
<dbReference type="InterPro" id="IPR011006">
    <property type="entry name" value="CheY-like_superfamily"/>
</dbReference>
<proteinExistence type="predicted"/>
<dbReference type="Pfam" id="PF00990">
    <property type="entry name" value="GGDEF"/>
    <property type="match status" value="1"/>
</dbReference>
<protein>
    <submittedName>
        <fullName evidence="6">Bacteriophytochrome cph2</fullName>
    </submittedName>
</protein>
<evidence type="ECO:0000313" key="6">
    <source>
        <dbReference type="EMBL" id="SUI82798.1"/>
    </source>
</evidence>
<dbReference type="GO" id="GO:0003824">
    <property type="term" value="F:catalytic activity"/>
    <property type="evidence" value="ECO:0007669"/>
    <property type="project" value="UniProtKB-ARBA"/>
</dbReference>
<evidence type="ECO:0000256" key="1">
    <source>
        <dbReference type="ARBA" id="ARBA00001946"/>
    </source>
</evidence>
<dbReference type="NCBIfam" id="TIGR00254">
    <property type="entry name" value="GGDEF"/>
    <property type="match status" value="1"/>
</dbReference>
<dbReference type="InterPro" id="IPR043128">
    <property type="entry name" value="Rev_trsase/Diguanyl_cyclase"/>
</dbReference>
<dbReference type="InterPro" id="IPR000160">
    <property type="entry name" value="GGDEF_dom"/>
</dbReference>
<organism evidence="6 7">
    <name type="scientific">Shewanella morhuae</name>
    <dbReference type="NCBI Taxonomy" id="365591"/>
    <lineage>
        <taxon>Bacteria</taxon>
        <taxon>Pseudomonadati</taxon>
        <taxon>Pseudomonadota</taxon>
        <taxon>Gammaproteobacteria</taxon>
        <taxon>Alteromonadales</taxon>
        <taxon>Shewanellaceae</taxon>
        <taxon>Shewanella</taxon>
    </lineage>
</organism>
<dbReference type="PROSITE" id="PS50887">
    <property type="entry name" value="GGDEF"/>
    <property type="match status" value="1"/>
</dbReference>
<evidence type="ECO:0000313" key="7">
    <source>
        <dbReference type="Proteomes" id="UP000255061"/>
    </source>
</evidence>
<feature type="domain" description="GGDEF" evidence="5">
    <location>
        <begin position="170"/>
        <end position="303"/>
    </location>
</feature>
<dbReference type="Gene3D" id="3.30.70.270">
    <property type="match status" value="1"/>
</dbReference>
<dbReference type="Proteomes" id="UP000255061">
    <property type="component" value="Unassembled WGS sequence"/>
</dbReference>
<comment type="cofactor">
    <cofactor evidence="1">
        <name>Mg(2+)</name>
        <dbReference type="ChEBI" id="CHEBI:18420"/>
    </cofactor>
</comment>
<name>A0A380AKL7_9GAMM</name>
<dbReference type="RefSeq" id="WP_115406403.1">
    <property type="nucleotide sequence ID" value="NZ_UGYV01000001.1"/>
</dbReference>
<dbReference type="InterPro" id="IPR001633">
    <property type="entry name" value="EAL_dom"/>
</dbReference>
<accession>A0A380AKL7</accession>
<dbReference type="CDD" id="cd00156">
    <property type="entry name" value="REC"/>
    <property type="match status" value="1"/>
</dbReference>
<dbReference type="Pfam" id="PF00072">
    <property type="entry name" value="Response_reg"/>
    <property type="match status" value="1"/>
</dbReference>
<dbReference type="InterPro" id="IPR029787">
    <property type="entry name" value="Nucleotide_cyclase"/>
</dbReference>
<dbReference type="PROSITE" id="PS50883">
    <property type="entry name" value="EAL"/>
    <property type="match status" value="1"/>
</dbReference>
<gene>
    <name evidence="6" type="primary">cph2_5</name>
    <name evidence="6" type="ORF">NCTC10736_02567</name>
</gene>
<dbReference type="SUPFAM" id="SSF141868">
    <property type="entry name" value="EAL domain-like"/>
    <property type="match status" value="1"/>
</dbReference>
<keyword evidence="2" id="KW-0597">Phosphoprotein</keyword>
<dbReference type="PROSITE" id="PS50110">
    <property type="entry name" value="RESPONSE_REGULATORY"/>
    <property type="match status" value="1"/>
</dbReference>
<feature type="domain" description="Response regulatory" evidence="3">
    <location>
        <begin position="2"/>
        <end position="119"/>
    </location>
</feature>
<feature type="domain" description="EAL" evidence="4">
    <location>
        <begin position="312"/>
        <end position="569"/>
    </location>
</feature>